<reference evidence="4" key="1">
    <citation type="submission" date="2016-11" db="EMBL/GenBank/DDBJ databases">
        <authorList>
            <person name="Jaros S."/>
            <person name="Januszkiewicz K."/>
            <person name="Wedrychowicz H."/>
        </authorList>
    </citation>
    <scope>NUCLEOTIDE SEQUENCE [LARGE SCALE GENOMIC DNA]</scope>
    <source>
        <strain evidence="4">CGMCC 4.3555</strain>
    </source>
</reference>
<proteinExistence type="predicted"/>
<sequence length="179" mass="18900">MPPAQAEGGRWSRPPAFPSGSGLVSTVDDYHTYLRMLLNHGTHEGERILPQPAVELMTTNRLTPEQKAARTALARDNEHLSFGQGQHGGWGFGMAVRAYRSDYAPLGQFGWDGGTGTTAYADPHNQLTGILLTQVGLSTPDPASSSTTSGPPSTRQSTTDAEPAQASPSAGPTQPTINC</sequence>
<dbReference type="EMBL" id="FRBK01000034">
    <property type="protein sequence ID" value="SHN31565.1"/>
    <property type="molecule type" value="Genomic_DNA"/>
</dbReference>
<evidence type="ECO:0000313" key="4">
    <source>
        <dbReference type="Proteomes" id="UP000184388"/>
    </source>
</evidence>
<evidence type="ECO:0000259" key="2">
    <source>
        <dbReference type="Pfam" id="PF00144"/>
    </source>
</evidence>
<name>A0A9X8R071_9ACTN</name>
<feature type="compositionally biased region" description="Polar residues" evidence="1">
    <location>
        <begin position="166"/>
        <end position="179"/>
    </location>
</feature>
<dbReference type="Proteomes" id="UP000184388">
    <property type="component" value="Unassembled WGS sequence"/>
</dbReference>
<evidence type="ECO:0000256" key="1">
    <source>
        <dbReference type="SAM" id="MobiDB-lite"/>
    </source>
</evidence>
<gene>
    <name evidence="3" type="ORF">SAMN05216268_13432</name>
</gene>
<comment type="caution">
    <text evidence="3">The sequence shown here is derived from an EMBL/GenBank/DDBJ whole genome shotgun (WGS) entry which is preliminary data.</text>
</comment>
<dbReference type="AlphaFoldDB" id="A0A9X8R071"/>
<feature type="region of interest" description="Disordered" evidence="1">
    <location>
        <begin position="136"/>
        <end position="179"/>
    </location>
</feature>
<dbReference type="PANTHER" id="PTHR43283">
    <property type="entry name" value="BETA-LACTAMASE-RELATED"/>
    <property type="match status" value="1"/>
</dbReference>
<feature type="compositionally biased region" description="Low complexity" evidence="1">
    <location>
        <begin position="138"/>
        <end position="159"/>
    </location>
</feature>
<accession>A0A9X8R071</accession>
<dbReference type="PANTHER" id="PTHR43283:SF3">
    <property type="entry name" value="BETA-LACTAMASE FAMILY PROTEIN (AFU_ORTHOLOGUE AFUA_5G07500)"/>
    <property type="match status" value="1"/>
</dbReference>
<feature type="domain" description="Beta-lactamase-related" evidence="2">
    <location>
        <begin position="9"/>
        <end position="140"/>
    </location>
</feature>
<dbReference type="InterPro" id="IPR012338">
    <property type="entry name" value="Beta-lactam/transpept-like"/>
</dbReference>
<protein>
    <submittedName>
        <fullName evidence="3">Beta-lactamase</fullName>
    </submittedName>
</protein>
<dbReference type="Gene3D" id="3.40.710.10">
    <property type="entry name" value="DD-peptidase/beta-lactamase superfamily"/>
    <property type="match status" value="1"/>
</dbReference>
<dbReference type="InterPro" id="IPR050789">
    <property type="entry name" value="Diverse_Enzym_Activities"/>
</dbReference>
<evidence type="ECO:0000313" key="3">
    <source>
        <dbReference type="EMBL" id="SHN31565.1"/>
    </source>
</evidence>
<dbReference type="SUPFAM" id="SSF56601">
    <property type="entry name" value="beta-lactamase/transpeptidase-like"/>
    <property type="match status" value="1"/>
</dbReference>
<dbReference type="Pfam" id="PF00144">
    <property type="entry name" value="Beta-lactamase"/>
    <property type="match status" value="1"/>
</dbReference>
<organism evidence="3 4">
    <name type="scientific">Streptomyces yunnanensis</name>
    <dbReference type="NCBI Taxonomy" id="156453"/>
    <lineage>
        <taxon>Bacteria</taxon>
        <taxon>Bacillati</taxon>
        <taxon>Actinomycetota</taxon>
        <taxon>Actinomycetes</taxon>
        <taxon>Kitasatosporales</taxon>
        <taxon>Streptomycetaceae</taxon>
        <taxon>Streptomyces</taxon>
    </lineage>
</organism>
<dbReference type="InterPro" id="IPR001466">
    <property type="entry name" value="Beta-lactam-related"/>
</dbReference>